<dbReference type="EMBL" id="PYGA01000014">
    <property type="protein sequence ID" value="PSK95576.1"/>
    <property type="molecule type" value="Genomic_DNA"/>
</dbReference>
<dbReference type="PANTHER" id="PTHR43744:SF8">
    <property type="entry name" value="SN-GLYCEROL-3-PHOSPHATE TRANSPORT SYSTEM PERMEASE PROTEIN UGPE"/>
    <property type="match status" value="1"/>
</dbReference>
<dbReference type="PROSITE" id="PS50928">
    <property type="entry name" value="ABC_TM1"/>
    <property type="match status" value="1"/>
</dbReference>
<dbReference type="Proteomes" id="UP000240542">
    <property type="component" value="Unassembled WGS sequence"/>
</dbReference>
<evidence type="ECO:0000256" key="5">
    <source>
        <dbReference type="ARBA" id="ARBA00022989"/>
    </source>
</evidence>
<evidence type="ECO:0000256" key="4">
    <source>
        <dbReference type="ARBA" id="ARBA00022692"/>
    </source>
</evidence>
<accession>A0A2P8DEC0</accession>
<evidence type="ECO:0000313" key="11">
    <source>
        <dbReference type="Proteomes" id="UP000240542"/>
    </source>
</evidence>
<evidence type="ECO:0000256" key="3">
    <source>
        <dbReference type="ARBA" id="ARBA00022475"/>
    </source>
</evidence>
<dbReference type="InterPro" id="IPR000515">
    <property type="entry name" value="MetI-like"/>
</dbReference>
<feature type="transmembrane region" description="Helical" evidence="7">
    <location>
        <begin position="129"/>
        <end position="153"/>
    </location>
</feature>
<dbReference type="Pfam" id="PF00528">
    <property type="entry name" value="BPD_transp_1"/>
    <property type="match status" value="1"/>
</dbReference>
<evidence type="ECO:0000256" key="2">
    <source>
        <dbReference type="ARBA" id="ARBA00022448"/>
    </source>
</evidence>
<sequence length="297" mass="32696">MSTVETGEPKATGGAARPRRRRRRTPAETAGLVCVYALLAVLIVPVLFPLYYAAVGTFMSVRELATFPPKLIPGGFTFDNLVNVNGAINLDRLYLNSVIMAGVITVSQLATSVLAAYAFVFLPLRRRGVVFALFLSTLMIPHEATFIPNYLMISGWGLDNTYPGLVMPFLAAAFGTFLLRQSFKQFPRELRDAAMMDGMGHLRFITRILVPLSKPTLMAVSLYVFLTTWNMYFWPLIITDHPDMRTLQIGLNSLKSAEFANPGLILAGAFVSVIPTLLLVIFGQRFIVRGLTAGAVK</sequence>
<comment type="caution">
    <text evidence="10">The sequence shown here is derived from an EMBL/GenBank/DDBJ whole genome shotgun (WGS) entry which is preliminary data.</text>
</comment>
<evidence type="ECO:0000259" key="9">
    <source>
        <dbReference type="PROSITE" id="PS50928"/>
    </source>
</evidence>
<comment type="subcellular location">
    <subcellularLocation>
        <location evidence="1 7">Cell membrane</location>
        <topology evidence="1 7">Multi-pass membrane protein</topology>
    </subcellularLocation>
</comment>
<dbReference type="GO" id="GO:0005886">
    <property type="term" value="C:plasma membrane"/>
    <property type="evidence" value="ECO:0007669"/>
    <property type="project" value="UniProtKB-SubCell"/>
</dbReference>
<feature type="transmembrane region" description="Helical" evidence="7">
    <location>
        <begin position="263"/>
        <end position="282"/>
    </location>
</feature>
<dbReference type="RefSeq" id="WP_245928908.1">
    <property type="nucleotide sequence ID" value="NZ_PYGA01000014.1"/>
</dbReference>
<feature type="transmembrane region" description="Helical" evidence="7">
    <location>
        <begin position="29"/>
        <end position="52"/>
    </location>
</feature>
<comment type="similarity">
    <text evidence="7">Belongs to the binding-protein-dependent transport system permease family.</text>
</comment>
<gene>
    <name evidence="10" type="ORF">CLV63_1146</name>
</gene>
<reference evidence="10 11" key="1">
    <citation type="submission" date="2018-03" db="EMBL/GenBank/DDBJ databases">
        <title>Genomic Encyclopedia of Archaeal and Bacterial Type Strains, Phase II (KMG-II): from individual species to whole genera.</title>
        <authorList>
            <person name="Goeker M."/>
        </authorList>
    </citation>
    <scope>NUCLEOTIDE SEQUENCE [LARGE SCALE GENOMIC DNA]</scope>
    <source>
        <strain evidence="10 11">DSM 45312</strain>
    </source>
</reference>
<evidence type="ECO:0000256" key="8">
    <source>
        <dbReference type="SAM" id="MobiDB-lite"/>
    </source>
</evidence>
<feature type="domain" description="ABC transmembrane type-1" evidence="9">
    <location>
        <begin position="94"/>
        <end position="283"/>
    </location>
</feature>
<keyword evidence="3" id="KW-1003">Cell membrane</keyword>
<feature type="transmembrane region" description="Helical" evidence="7">
    <location>
        <begin position="165"/>
        <end position="183"/>
    </location>
</feature>
<keyword evidence="2 7" id="KW-0813">Transport</keyword>
<dbReference type="SUPFAM" id="SSF161098">
    <property type="entry name" value="MetI-like"/>
    <property type="match status" value="1"/>
</dbReference>
<keyword evidence="11" id="KW-1185">Reference proteome</keyword>
<evidence type="ECO:0000256" key="7">
    <source>
        <dbReference type="RuleBase" id="RU363032"/>
    </source>
</evidence>
<dbReference type="AlphaFoldDB" id="A0A2P8DEC0"/>
<feature type="transmembrane region" description="Helical" evidence="7">
    <location>
        <begin position="98"/>
        <end position="122"/>
    </location>
</feature>
<protein>
    <submittedName>
        <fullName evidence="10">Carbohydrate ABC transporter membrane protein 2 (CUT1 family)</fullName>
    </submittedName>
</protein>
<dbReference type="GO" id="GO:0055085">
    <property type="term" value="P:transmembrane transport"/>
    <property type="evidence" value="ECO:0007669"/>
    <property type="project" value="InterPro"/>
</dbReference>
<keyword evidence="6 7" id="KW-0472">Membrane</keyword>
<feature type="region of interest" description="Disordered" evidence="8">
    <location>
        <begin position="1"/>
        <end position="23"/>
    </location>
</feature>
<proteinExistence type="inferred from homology"/>
<dbReference type="CDD" id="cd06261">
    <property type="entry name" value="TM_PBP2"/>
    <property type="match status" value="1"/>
</dbReference>
<evidence type="ECO:0000256" key="6">
    <source>
        <dbReference type="ARBA" id="ARBA00023136"/>
    </source>
</evidence>
<dbReference type="Gene3D" id="1.10.3720.10">
    <property type="entry name" value="MetI-like"/>
    <property type="match status" value="1"/>
</dbReference>
<organism evidence="10 11">
    <name type="scientific">Murinocardiopsis flavida</name>
    <dbReference type="NCBI Taxonomy" id="645275"/>
    <lineage>
        <taxon>Bacteria</taxon>
        <taxon>Bacillati</taxon>
        <taxon>Actinomycetota</taxon>
        <taxon>Actinomycetes</taxon>
        <taxon>Streptosporangiales</taxon>
        <taxon>Nocardiopsidaceae</taxon>
        <taxon>Murinocardiopsis</taxon>
    </lineage>
</organism>
<dbReference type="PANTHER" id="PTHR43744">
    <property type="entry name" value="ABC TRANSPORTER PERMEASE PROTEIN MG189-RELATED-RELATED"/>
    <property type="match status" value="1"/>
</dbReference>
<evidence type="ECO:0000313" key="10">
    <source>
        <dbReference type="EMBL" id="PSK95576.1"/>
    </source>
</evidence>
<keyword evidence="5 7" id="KW-1133">Transmembrane helix</keyword>
<keyword evidence="4 7" id="KW-0812">Transmembrane</keyword>
<evidence type="ECO:0000256" key="1">
    <source>
        <dbReference type="ARBA" id="ARBA00004651"/>
    </source>
</evidence>
<dbReference type="InterPro" id="IPR035906">
    <property type="entry name" value="MetI-like_sf"/>
</dbReference>
<name>A0A2P8DEC0_9ACTN</name>